<dbReference type="AlphaFoldDB" id="A0A3D4SZ29"/>
<dbReference type="InterPro" id="IPR010998">
    <property type="entry name" value="Integrase_recombinase_N"/>
</dbReference>
<dbReference type="EMBL" id="DQID01000187">
    <property type="protein sequence ID" value="HCT14553.1"/>
    <property type="molecule type" value="Genomic_DNA"/>
</dbReference>
<dbReference type="Gene3D" id="1.10.150.130">
    <property type="match status" value="1"/>
</dbReference>
<keyword evidence="1 2" id="KW-0238">DNA-binding</keyword>
<feature type="non-terminal residue" evidence="4">
    <location>
        <position position="181"/>
    </location>
</feature>
<evidence type="ECO:0000313" key="5">
    <source>
        <dbReference type="Proteomes" id="UP000261739"/>
    </source>
</evidence>
<sequence length="181" mass="20282">MRESQAAAWLEKERGLIRDGDWTDPATRYEKKARGRVTVGEWMDTYHELKEAEGLRKSTLRTYRNHTASRIQNHPIGRIPLGELTAGDVQAWWDALQREFPGRSDGKASGRETNRKAYVRLKAACGEAVARGIIPTNPVEVKKAAKKVATKKKTLPTRAELAAIVAELPERYRAVGVLCAF</sequence>
<evidence type="ECO:0000256" key="2">
    <source>
        <dbReference type="PROSITE-ProRule" id="PRU01248"/>
    </source>
</evidence>
<proteinExistence type="predicted"/>
<evidence type="ECO:0000313" key="4">
    <source>
        <dbReference type="EMBL" id="HCT14553.1"/>
    </source>
</evidence>
<organism evidence="4 5">
    <name type="scientific">Corynebacterium nuruki</name>
    <dbReference type="NCBI Taxonomy" id="1032851"/>
    <lineage>
        <taxon>Bacteria</taxon>
        <taxon>Bacillati</taxon>
        <taxon>Actinomycetota</taxon>
        <taxon>Actinomycetes</taxon>
        <taxon>Mycobacteriales</taxon>
        <taxon>Corynebacteriaceae</taxon>
        <taxon>Corynebacterium</taxon>
    </lineage>
</organism>
<dbReference type="Proteomes" id="UP000261739">
    <property type="component" value="Unassembled WGS sequence"/>
</dbReference>
<comment type="caution">
    <text evidence="4">The sequence shown here is derived from an EMBL/GenBank/DDBJ whole genome shotgun (WGS) entry which is preliminary data.</text>
</comment>
<gene>
    <name evidence="4" type="ORF">DIW82_07120</name>
</gene>
<dbReference type="InterPro" id="IPR011010">
    <property type="entry name" value="DNA_brk_join_enz"/>
</dbReference>
<dbReference type="SUPFAM" id="SSF56349">
    <property type="entry name" value="DNA breaking-rejoining enzymes"/>
    <property type="match status" value="1"/>
</dbReference>
<evidence type="ECO:0000256" key="1">
    <source>
        <dbReference type="ARBA" id="ARBA00023125"/>
    </source>
</evidence>
<protein>
    <submittedName>
        <fullName evidence="4">Integrase</fullName>
    </submittedName>
</protein>
<dbReference type="PROSITE" id="PS51900">
    <property type="entry name" value="CB"/>
    <property type="match status" value="1"/>
</dbReference>
<reference evidence="4 5" key="1">
    <citation type="journal article" date="2018" name="Nat. Biotechnol.">
        <title>A standardized bacterial taxonomy based on genome phylogeny substantially revises the tree of life.</title>
        <authorList>
            <person name="Parks D.H."/>
            <person name="Chuvochina M."/>
            <person name="Waite D.W."/>
            <person name="Rinke C."/>
            <person name="Skarshewski A."/>
            <person name="Chaumeil P.A."/>
            <person name="Hugenholtz P."/>
        </authorList>
    </citation>
    <scope>NUCLEOTIDE SEQUENCE [LARGE SCALE GENOMIC DNA]</scope>
    <source>
        <strain evidence="4">UBA11247</strain>
    </source>
</reference>
<name>A0A3D4SZ29_9CORY</name>
<evidence type="ECO:0000259" key="3">
    <source>
        <dbReference type="PROSITE" id="PS51900"/>
    </source>
</evidence>
<dbReference type="GO" id="GO:0003677">
    <property type="term" value="F:DNA binding"/>
    <property type="evidence" value="ECO:0007669"/>
    <property type="project" value="UniProtKB-UniRule"/>
</dbReference>
<accession>A0A3D4SZ29</accession>
<feature type="domain" description="Core-binding (CB)" evidence="3">
    <location>
        <begin position="37"/>
        <end position="129"/>
    </location>
</feature>
<dbReference type="InterPro" id="IPR044068">
    <property type="entry name" value="CB"/>
</dbReference>